<dbReference type="STRING" id="1123062.SAMN02745775_102634"/>
<evidence type="ECO:0000256" key="3">
    <source>
        <dbReference type="ARBA" id="ARBA00023002"/>
    </source>
</evidence>
<dbReference type="NCBIfam" id="TIGR03860">
    <property type="entry name" value="FMN_nitrolo"/>
    <property type="match status" value="1"/>
</dbReference>
<feature type="binding site" evidence="6">
    <location>
        <position position="154"/>
    </location>
    <ligand>
        <name>FMN</name>
        <dbReference type="ChEBI" id="CHEBI:58210"/>
    </ligand>
</feature>
<dbReference type="OrthoDB" id="6752030at2"/>
<dbReference type="PANTHER" id="PTHR30011">
    <property type="entry name" value="ALKANESULFONATE MONOOXYGENASE-RELATED"/>
    <property type="match status" value="1"/>
</dbReference>
<feature type="binding site" evidence="6">
    <location>
        <position position="104"/>
    </location>
    <ligand>
        <name>FMN</name>
        <dbReference type="ChEBI" id="CHEBI:58210"/>
    </ligand>
</feature>
<dbReference type="PANTHER" id="PTHR30011:SF16">
    <property type="entry name" value="C2H2 FINGER DOMAIN TRANSCRIPTION FACTOR (EUROFUNG)-RELATED"/>
    <property type="match status" value="1"/>
</dbReference>
<dbReference type="CDD" id="cd01095">
    <property type="entry name" value="Nitrilotriacetate_monoxgenase"/>
    <property type="match status" value="1"/>
</dbReference>
<feature type="binding site" evidence="6">
    <location>
        <position position="228"/>
    </location>
    <ligand>
        <name>FMN</name>
        <dbReference type="ChEBI" id="CHEBI:58210"/>
    </ligand>
</feature>
<protein>
    <submittedName>
        <fullName evidence="8">FMN-dependent oxidoreductase, nitrilotriacetate monooxygenase family</fullName>
    </submittedName>
</protein>
<evidence type="ECO:0000256" key="1">
    <source>
        <dbReference type="ARBA" id="ARBA00022630"/>
    </source>
</evidence>
<evidence type="ECO:0000256" key="6">
    <source>
        <dbReference type="PIRSR" id="PIRSR000337-1"/>
    </source>
</evidence>
<dbReference type="InterPro" id="IPR016215">
    <property type="entry name" value="NTA_MOA"/>
</dbReference>
<dbReference type="Pfam" id="PF00296">
    <property type="entry name" value="Bac_luciferase"/>
    <property type="match status" value="1"/>
</dbReference>
<evidence type="ECO:0000256" key="2">
    <source>
        <dbReference type="ARBA" id="ARBA00022643"/>
    </source>
</evidence>
<proteinExistence type="inferred from homology"/>
<feature type="domain" description="Luciferase-like" evidence="7">
    <location>
        <begin position="30"/>
        <end position="391"/>
    </location>
</feature>
<comment type="similarity">
    <text evidence="5">Belongs to the NtaA/SnaA/DszA monooxygenase family.</text>
</comment>
<feature type="binding site" evidence="6">
    <location>
        <position position="56"/>
    </location>
    <ligand>
        <name>FMN</name>
        <dbReference type="ChEBI" id="CHEBI:58210"/>
    </ligand>
</feature>
<reference evidence="8 9" key="1">
    <citation type="submission" date="2016-10" db="EMBL/GenBank/DDBJ databases">
        <authorList>
            <person name="de Groot N.N."/>
        </authorList>
    </citation>
    <scope>NUCLEOTIDE SEQUENCE [LARGE SCALE GENOMIC DNA]</scope>
    <source>
        <strain evidence="8 9">DSM 19981</strain>
    </source>
</reference>
<accession>A0A1I3ZPH9</accession>
<dbReference type="GO" id="GO:0004497">
    <property type="term" value="F:monooxygenase activity"/>
    <property type="evidence" value="ECO:0007669"/>
    <property type="project" value="UniProtKB-KW"/>
</dbReference>
<evidence type="ECO:0000259" key="7">
    <source>
        <dbReference type="Pfam" id="PF00296"/>
    </source>
</evidence>
<keyword evidence="4 8" id="KW-0503">Monooxygenase</keyword>
<dbReference type="Proteomes" id="UP000199473">
    <property type="component" value="Unassembled WGS sequence"/>
</dbReference>
<dbReference type="InterPro" id="IPR036661">
    <property type="entry name" value="Luciferase-like_sf"/>
</dbReference>
<evidence type="ECO:0000313" key="8">
    <source>
        <dbReference type="EMBL" id="SFK45918.1"/>
    </source>
</evidence>
<feature type="binding site" evidence="6">
    <location>
        <position position="158"/>
    </location>
    <ligand>
        <name>FMN</name>
        <dbReference type="ChEBI" id="CHEBI:58210"/>
    </ligand>
</feature>
<gene>
    <name evidence="8" type="ORF">SAMN02745775_102634</name>
</gene>
<dbReference type="InterPro" id="IPR011251">
    <property type="entry name" value="Luciferase-like_dom"/>
</dbReference>
<feature type="binding site" evidence="6">
    <location>
        <position position="229"/>
    </location>
    <ligand>
        <name>FMN</name>
        <dbReference type="ChEBI" id="CHEBI:58210"/>
    </ligand>
</feature>
<dbReference type="GO" id="GO:0016705">
    <property type="term" value="F:oxidoreductase activity, acting on paired donors, with incorporation or reduction of molecular oxygen"/>
    <property type="evidence" value="ECO:0007669"/>
    <property type="project" value="InterPro"/>
</dbReference>
<evidence type="ECO:0000256" key="4">
    <source>
        <dbReference type="ARBA" id="ARBA00023033"/>
    </source>
</evidence>
<keyword evidence="2 6" id="KW-0288">FMN</keyword>
<name>A0A1I3ZPH9_9PROT</name>
<dbReference type="InterPro" id="IPR051260">
    <property type="entry name" value="Diverse_substr_monoxygenases"/>
</dbReference>
<dbReference type="AlphaFoldDB" id="A0A1I3ZPH9"/>
<keyword evidence="1 6" id="KW-0285">Flavoprotein</keyword>
<dbReference type="Gene3D" id="3.20.20.30">
    <property type="entry name" value="Luciferase-like domain"/>
    <property type="match status" value="1"/>
</dbReference>
<dbReference type="PIRSF" id="PIRSF000337">
    <property type="entry name" value="NTA_MOA"/>
    <property type="match status" value="1"/>
</dbReference>
<evidence type="ECO:0000313" key="9">
    <source>
        <dbReference type="Proteomes" id="UP000199473"/>
    </source>
</evidence>
<keyword evidence="3" id="KW-0560">Oxidoreductase</keyword>
<keyword evidence="9" id="KW-1185">Reference proteome</keyword>
<sequence>MPPRQLKLAAFFNPPGSHVAGWRMPDAVPTDLEFDEYLDVVREAERGLFDMVFFQDSAAVPPAITLAGKDTEAAAGAARTVRIEPMTLLAALAVTTTHIGLVATGTTSYNEPYHIARRFASIDHLSKGRAGWNLVTSQNEDEAQNFGRDAHLDHALRYERAAEFHDVVVGLWEGWDHDAFIRDKASGRYFDPSKLRILNHVGKHFRVRGPLNVARSPQGRPIIAQAGSSEPGKELAARTADVTFTAQTSLAEAQAFRADVRERAMRYGRSPDDIKIMPGLNYVLAETESDARALYEHLLSMMTDEVVMPSIMRLSGGLDLRQFPLDGPLPELPQSNAAHARQKMLVELARRENLSIRQLARRYATSNGHNVFVGTPKGLADMMEAWFQAGAADGFVMLSPYYPTPMRNFVRWVVPELQRRGIYRTAYEGRTLRENLGLVSPAPPLR</sequence>
<evidence type="ECO:0000256" key="5">
    <source>
        <dbReference type="ARBA" id="ARBA00033748"/>
    </source>
</evidence>
<organism evidence="8 9">
    <name type="scientific">Falsiroseomonas stagni DSM 19981</name>
    <dbReference type="NCBI Taxonomy" id="1123062"/>
    <lineage>
        <taxon>Bacteria</taxon>
        <taxon>Pseudomonadati</taxon>
        <taxon>Pseudomonadota</taxon>
        <taxon>Alphaproteobacteria</taxon>
        <taxon>Acetobacterales</taxon>
        <taxon>Roseomonadaceae</taxon>
        <taxon>Falsiroseomonas</taxon>
    </lineage>
</organism>
<dbReference type="SUPFAM" id="SSF51679">
    <property type="entry name" value="Bacterial luciferase-like"/>
    <property type="match status" value="1"/>
</dbReference>
<dbReference type="EMBL" id="FOSQ01000002">
    <property type="protein sequence ID" value="SFK45918.1"/>
    <property type="molecule type" value="Genomic_DNA"/>
</dbReference>